<dbReference type="InterPro" id="IPR036138">
    <property type="entry name" value="PBP_dimer_sf"/>
</dbReference>
<evidence type="ECO:0000259" key="1">
    <source>
        <dbReference type="Pfam" id="PF00905"/>
    </source>
</evidence>
<dbReference type="GO" id="GO:0051301">
    <property type="term" value="P:cell division"/>
    <property type="evidence" value="ECO:0007669"/>
    <property type="project" value="UniProtKB-KW"/>
</dbReference>
<feature type="domain" description="Penicillin-binding protein transpeptidase" evidence="1">
    <location>
        <begin position="259"/>
        <end position="557"/>
    </location>
</feature>
<dbReference type="InterPro" id="IPR050515">
    <property type="entry name" value="Beta-lactam/transpept"/>
</dbReference>
<dbReference type="SUPFAM" id="SSF56519">
    <property type="entry name" value="Penicillin binding protein dimerisation domain"/>
    <property type="match status" value="1"/>
</dbReference>
<protein>
    <submittedName>
        <fullName evidence="2">Cell division protein FtsI/penicillin-binding protein 2</fullName>
    </submittedName>
</protein>
<name>A0ABT9WLX7_9BACI</name>
<proteinExistence type="predicted"/>
<reference evidence="2 3" key="1">
    <citation type="submission" date="2023-07" db="EMBL/GenBank/DDBJ databases">
        <title>Genomic Encyclopedia of Type Strains, Phase IV (KMG-IV): sequencing the most valuable type-strain genomes for metagenomic binning, comparative biology and taxonomic classification.</title>
        <authorList>
            <person name="Goeker M."/>
        </authorList>
    </citation>
    <scope>NUCLEOTIDE SEQUENCE [LARGE SCALE GENOMIC DNA]</scope>
    <source>
        <strain evidence="2 3">DSM 23837</strain>
    </source>
</reference>
<gene>
    <name evidence="2" type="ORF">J2S08_000077</name>
</gene>
<dbReference type="Gene3D" id="3.40.710.10">
    <property type="entry name" value="DD-peptidase/beta-lactamase superfamily"/>
    <property type="match status" value="1"/>
</dbReference>
<accession>A0ABT9WLX7</accession>
<evidence type="ECO:0000313" key="3">
    <source>
        <dbReference type="Proteomes" id="UP001223586"/>
    </source>
</evidence>
<dbReference type="PANTHER" id="PTHR30627">
    <property type="entry name" value="PEPTIDOGLYCAN D,D-TRANSPEPTIDASE"/>
    <property type="match status" value="1"/>
</dbReference>
<keyword evidence="2" id="KW-0131">Cell cycle</keyword>
<sequence length="583" mass="65983">MRVNRFKALGIAILFMILFLMGRLAQIQLFQTAHFSKQKIDLLQNSVAQRRQEFEIDDGRGHFLDRDGEPLTFTERGAVIIFPFLHHIDNVKTVAKLLHISEQSLLKSLAAVETPAMLNEELVPSLSDRQIKQLNDLNIPGIYGLTLRSKPILLPGEQWIGITGENSKSFKQRYPDKKDGAQQKIGITGMQAAFDEFLLSERPAKLVYQVDGMGNDLLGNVQYVGVENPYYPLNMRTTMDKKLQENVEKLMDKHGVQKGAVILLDIQNSDIIVMASRPKMNQENPFQDEGVENMGTKLQIPGSIFKTIVAAAAIEEGLDDENVLYDCDQNLYGERDKRPLGMLTFKESFAQSCNRTFADIAKQLKQSDPTFLQEIAKQLSVIDSVGWQGDIYHYSNFKQLFEEQGRVFLENESQNDDQFVAQTAIGQHDVRTTPLAITNMMATIARGGEKKMVKAVSAIEYQNGQTMLHFKNKSLPGKKLSAYTAMKLQHLLREVVQDEKGTGHVFQSLPFEIAGKSGTAETGRFIEEQQLYHKWFAGYFPFQRPKYALTVLNLDVFESEGGINPLFADIVNMVHEYEKNKEE</sequence>
<organism evidence="2 3">
    <name type="scientific">Bacillus chungangensis</name>
    <dbReference type="NCBI Taxonomy" id="587633"/>
    <lineage>
        <taxon>Bacteria</taxon>
        <taxon>Bacillati</taxon>
        <taxon>Bacillota</taxon>
        <taxon>Bacilli</taxon>
        <taxon>Bacillales</taxon>
        <taxon>Bacillaceae</taxon>
        <taxon>Bacillus</taxon>
    </lineage>
</organism>
<dbReference type="InterPro" id="IPR012338">
    <property type="entry name" value="Beta-lactam/transpept-like"/>
</dbReference>
<dbReference type="RefSeq" id="WP_307225563.1">
    <property type="nucleotide sequence ID" value="NZ_JAUSTT010000001.1"/>
</dbReference>
<dbReference type="InterPro" id="IPR001460">
    <property type="entry name" value="PCN-bd_Tpept"/>
</dbReference>
<keyword evidence="2" id="KW-0132">Cell division</keyword>
<dbReference type="SUPFAM" id="SSF56601">
    <property type="entry name" value="beta-lactamase/transpeptidase-like"/>
    <property type="match status" value="1"/>
</dbReference>
<comment type="caution">
    <text evidence="2">The sequence shown here is derived from an EMBL/GenBank/DDBJ whole genome shotgun (WGS) entry which is preliminary data.</text>
</comment>
<keyword evidence="3" id="KW-1185">Reference proteome</keyword>
<evidence type="ECO:0000313" key="2">
    <source>
        <dbReference type="EMBL" id="MDQ0174246.1"/>
    </source>
</evidence>
<dbReference type="Gene3D" id="3.90.1310.10">
    <property type="entry name" value="Penicillin-binding protein 2a (Domain 2)"/>
    <property type="match status" value="1"/>
</dbReference>
<dbReference type="Proteomes" id="UP001223586">
    <property type="component" value="Unassembled WGS sequence"/>
</dbReference>
<dbReference type="EMBL" id="JAUSTT010000001">
    <property type="protein sequence ID" value="MDQ0174246.1"/>
    <property type="molecule type" value="Genomic_DNA"/>
</dbReference>
<dbReference type="PANTHER" id="PTHR30627:SF24">
    <property type="entry name" value="PENICILLIN-BINDING PROTEIN 4B"/>
    <property type="match status" value="1"/>
</dbReference>
<dbReference type="Pfam" id="PF00905">
    <property type="entry name" value="Transpeptidase"/>
    <property type="match status" value="1"/>
</dbReference>